<dbReference type="PANTHER" id="PTHR36102">
    <property type="entry name" value="CHROMOSOME 10, WHOLE GENOME SHOTGUN SEQUENCE"/>
    <property type="match status" value="1"/>
</dbReference>
<organism evidence="3 4">
    <name type="scientific">Penicillium thymicola</name>
    <dbReference type="NCBI Taxonomy" id="293382"/>
    <lineage>
        <taxon>Eukaryota</taxon>
        <taxon>Fungi</taxon>
        <taxon>Dikarya</taxon>
        <taxon>Ascomycota</taxon>
        <taxon>Pezizomycotina</taxon>
        <taxon>Eurotiomycetes</taxon>
        <taxon>Eurotiomycetidae</taxon>
        <taxon>Eurotiales</taxon>
        <taxon>Aspergillaceae</taxon>
        <taxon>Penicillium</taxon>
    </lineage>
</organism>
<dbReference type="PANTHER" id="PTHR36102:SF5">
    <property type="entry name" value="YDR124W-LIKE HELICAL BUNDLE DOMAIN-CONTAINING PROTEIN"/>
    <property type="match status" value="1"/>
</dbReference>
<sequence>MANSYSSFRSPYAHFAMISLNSDGKLEVVESTPIREQNSTVFTPEVHQNFIMSLETIDTSPRHRKLSKGNPPALSVDDRLTEQDTDSEDLPSGSAEIVPLRIGDTQRVMAYSEGALKHFQQLNCLMVAKKFIKFIEPRKQVRHPCDGGKPLASTPGTTGDPENTKPEWWVASRCYAQGA</sequence>
<dbReference type="Pfam" id="PF11001">
    <property type="entry name" value="AFUB_07903_YDR124W_hel"/>
    <property type="match status" value="1"/>
</dbReference>
<proteinExistence type="predicted"/>
<dbReference type="EMBL" id="LACB01000770">
    <property type="protein sequence ID" value="KAJ9481474.1"/>
    <property type="molecule type" value="Genomic_DNA"/>
</dbReference>
<feature type="domain" description="Subtelomeric hrmA-associated cluster protein AFUB-079030/YDR124W-like helical bundle" evidence="2">
    <location>
        <begin position="101"/>
        <end position="169"/>
    </location>
</feature>
<evidence type="ECO:0000313" key="3">
    <source>
        <dbReference type="EMBL" id="KAJ9481474.1"/>
    </source>
</evidence>
<reference evidence="3" key="2">
    <citation type="journal article" date="2016" name="Fungal Biol.">
        <title>Ochratoxin A production by Penicillium thymicola.</title>
        <authorList>
            <person name="Nguyen H.D.T."/>
            <person name="McMullin D.R."/>
            <person name="Ponomareva E."/>
            <person name="Riley R."/>
            <person name="Pomraning K.R."/>
            <person name="Baker S.E."/>
            <person name="Seifert K.A."/>
        </authorList>
    </citation>
    <scope>NUCLEOTIDE SEQUENCE</scope>
    <source>
        <strain evidence="3">DAOM 180753</strain>
    </source>
</reference>
<evidence type="ECO:0000256" key="1">
    <source>
        <dbReference type="SAM" id="MobiDB-lite"/>
    </source>
</evidence>
<evidence type="ECO:0000313" key="4">
    <source>
        <dbReference type="Proteomes" id="UP001227192"/>
    </source>
</evidence>
<evidence type="ECO:0000259" key="2">
    <source>
        <dbReference type="Pfam" id="PF11001"/>
    </source>
</evidence>
<feature type="region of interest" description="Disordered" evidence="1">
    <location>
        <begin position="145"/>
        <end position="166"/>
    </location>
</feature>
<dbReference type="InterPro" id="IPR047092">
    <property type="entry name" value="AFUB_07903/YDR124W-like_hel"/>
</dbReference>
<dbReference type="AlphaFoldDB" id="A0AAI9T7R7"/>
<protein>
    <recommendedName>
        <fullName evidence="2">Subtelomeric hrmA-associated cluster protein AFUB-079030/YDR124W-like helical bundle domain-containing protein</fullName>
    </recommendedName>
</protein>
<accession>A0AAI9T7R7</accession>
<dbReference type="InterPro" id="IPR021264">
    <property type="entry name" value="AFUB_079030/YDR124W-like"/>
</dbReference>
<keyword evidence="4" id="KW-1185">Reference proteome</keyword>
<reference evidence="3" key="1">
    <citation type="submission" date="2015-06" db="EMBL/GenBank/DDBJ databases">
        <authorList>
            <person name="Nguyen H."/>
        </authorList>
    </citation>
    <scope>NUCLEOTIDE SEQUENCE</scope>
    <source>
        <strain evidence="3">DAOM 180753</strain>
    </source>
</reference>
<name>A0AAI9T7R7_PENTH</name>
<gene>
    <name evidence="3" type="ORF">VN97_g12001</name>
</gene>
<dbReference type="Proteomes" id="UP001227192">
    <property type="component" value="Unassembled WGS sequence"/>
</dbReference>
<feature type="region of interest" description="Disordered" evidence="1">
    <location>
        <begin position="61"/>
        <end position="93"/>
    </location>
</feature>
<comment type="caution">
    <text evidence="3">The sequence shown here is derived from an EMBL/GenBank/DDBJ whole genome shotgun (WGS) entry which is preliminary data.</text>
</comment>